<organism evidence="1 2">
    <name type="scientific">Rhizobium rhizophilum</name>
    <dbReference type="NCBI Taxonomy" id="1850373"/>
    <lineage>
        <taxon>Bacteria</taxon>
        <taxon>Pseudomonadati</taxon>
        <taxon>Pseudomonadota</taxon>
        <taxon>Alphaproteobacteria</taxon>
        <taxon>Hyphomicrobiales</taxon>
        <taxon>Rhizobiaceae</taxon>
        <taxon>Rhizobium/Agrobacterium group</taxon>
        <taxon>Rhizobium</taxon>
    </lineage>
</organism>
<name>A0ABY2QWK4_9HYPH</name>
<dbReference type="RefSeq" id="WP_136557747.1">
    <property type="nucleotide sequence ID" value="NZ_STGT01000002.1"/>
</dbReference>
<evidence type="ECO:0000313" key="1">
    <source>
        <dbReference type="EMBL" id="THV15469.1"/>
    </source>
</evidence>
<keyword evidence="2" id="KW-1185">Reference proteome</keyword>
<dbReference type="EMBL" id="STGT01000002">
    <property type="protein sequence ID" value="THV15469.1"/>
    <property type="molecule type" value="Genomic_DNA"/>
</dbReference>
<reference evidence="1 2" key="1">
    <citation type="submission" date="2019-04" db="EMBL/GenBank/DDBJ databases">
        <title>Genome sequence of strain 7209-2.</title>
        <authorList>
            <person name="Gao J."/>
            <person name="Sun J."/>
        </authorList>
    </citation>
    <scope>NUCLEOTIDE SEQUENCE [LARGE SCALE GENOMIC DNA]</scope>
    <source>
        <strain evidence="1 2">7209-2</strain>
    </source>
</reference>
<proteinExistence type="predicted"/>
<gene>
    <name evidence="1" type="ORF">E9677_08955</name>
</gene>
<protein>
    <submittedName>
        <fullName evidence="1">Uncharacterized protein</fullName>
    </submittedName>
</protein>
<dbReference type="Proteomes" id="UP000309667">
    <property type="component" value="Unassembled WGS sequence"/>
</dbReference>
<evidence type="ECO:0000313" key="2">
    <source>
        <dbReference type="Proteomes" id="UP000309667"/>
    </source>
</evidence>
<comment type="caution">
    <text evidence="1">The sequence shown here is derived from an EMBL/GenBank/DDBJ whole genome shotgun (WGS) entry which is preliminary data.</text>
</comment>
<sequence>MADDVNNLVLEHLRAIRADLRDVRDTMLEQGNRLTRMEIGLAGLRRDQGTDAGGVAELGLRLDRMADTVRRIENRLDLVD</sequence>
<accession>A0ABY2QWK4</accession>